<organism evidence="2 3">
    <name type="scientific">Cerrena zonata</name>
    <dbReference type="NCBI Taxonomy" id="2478898"/>
    <lineage>
        <taxon>Eukaryota</taxon>
        <taxon>Fungi</taxon>
        <taxon>Dikarya</taxon>
        <taxon>Basidiomycota</taxon>
        <taxon>Agaricomycotina</taxon>
        <taxon>Agaricomycetes</taxon>
        <taxon>Polyporales</taxon>
        <taxon>Cerrenaceae</taxon>
        <taxon>Cerrena</taxon>
    </lineage>
</organism>
<protein>
    <submittedName>
        <fullName evidence="2">Uncharacterized protein</fullName>
    </submittedName>
</protein>
<sequence length="231" mass="26250">MHITTTIGIPPPPPRGKVIRVTMWTPSSLRKIVRVYDGGTNRGPCRGITITHTQVFSPDETTLTNDAGNDDECPELEQVPSNEDNFYDDRDDFELDDTNISSSPTSESGDSHYQQVAGDGAIDSMRPELTVRLPVVFSYLMSLNDQLQMLVFYTVELYQAQLEAERRLRLLRILSRTDENYSTIEWQGRGHLYSHVTLATSLRMVQLYQEAYLHQLRSQAESQAGVYTDDQ</sequence>
<evidence type="ECO:0000256" key="1">
    <source>
        <dbReference type="SAM" id="MobiDB-lite"/>
    </source>
</evidence>
<gene>
    <name evidence="2" type="ORF">QCA50_017786</name>
</gene>
<feature type="compositionally biased region" description="Polar residues" evidence="1">
    <location>
        <begin position="98"/>
        <end position="114"/>
    </location>
</feature>
<reference evidence="2 3" key="1">
    <citation type="submission" date="2022-09" db="EMBL/GenBank/DDBJ databases">
        <authorList>
            <person name="Palmer J.M."/>
        </authorList>
    </citation>
    <scope>NUCLEOTIDE SEQUENCE [LARGE SCALE GENOMIC DNA]</scope>
    <source>
        <strain evidence="2 3">DSM 7382</strain>
    </source>
</reference>
<dbReference type="Proteomes" id="UP001385951">
    <property type="component" value="Unassembled WGS sequence"/>
</dbReference>
<feature type="compositionally biased region" description="Acidic residues" evidence="1">
    <location>
        <begin position="85"/>
        <end position="97"/>
    </location>
</feature>
<comment type="caution">
    <text evidence="2">The sequence shown here is derived from an EMBL/GenBank/DDBJ whole genome shotgun (WGS) entry which is preliminary data.</text>
</comment>
<evidence type="ECO:0000313" key="3">
    <source>
        <dbReference type="Proteomes" id="UP001385951"/>
    </source>
</evidence>
<name>A0AAW0FCG2_9APHY</name>
<feature type="region of interest" description="Disordered" evidence="1">
    <location>
        <begin position="59"/>
        <end position="114"/>
    </location>
</feature>
<accession>A0AAW0FCG2</accession>
<dbReference type="EMBL" id="JASBNA010000062">
    <property type="protein sequence ID" value="KAK7679208.1"/>
    <property type="molecule type" value="Genomic_DNA"/>
</dbReference>
<proteinExistence type="predicted"/>
<dbReference type="AlphaFoldDB" id="A0AAW0FCG2"/>
<evidence type="ECO:0000313" key="2">
    <source>
        <dbReference type="EMBL" id="KAK7679208.1"/>
    </source>
</evidence>
<keyword evidence="3" id="KW-1185">Reference proteome</keyword>